<dbReference type="Gene3D" id="3.30.70.1290">
    <property type="entry name" value="Transposase IS200-like"/>
    <property type="match status" value="1"/>
</dbReference>
<accession>A0ABT3ACB3</accession>
<evidence type="ECO:0000313" key="1">
    <source>
        <dbReference type="EMBL" id="MCV2886293.1"/>
    </source>
</evidence>
<gene>
    <name evidence="1" type="ORF">OE749_16485</name>
</gene>
<reference evidence="1 2" key="1">
    <citation type="submission" date="2022-10" db="EMBL/GenBank/DDBJ databases">
        <title>Aestuariibacter sp. AA17 isolated from Montipora capitata coral fragment.</title>
        <authorList>
            <person name="Emsley S.A."/>
            <person name="Pfannmuller K.M."/>
            <person name="Loughran R.M."/>
            <person name="Shlafstein M."/>
            <person name="Papke E."/>
            <person name="Saw J.H."/>
            <person name="Ushijima B."/>
            <person name="Videau P."/>
        </authorList>
    </citation>
    <scope>NUCLEOTIDE SEQUENCE [LARGE SCALE GENOMIC DNA]</scope>
    <source>
        <strain evidence="1 2">AA17</strain>
    </source>
</reference>
<sequence length="139" mass="15733">WEGRFKSQALLNERAVLACMAYVDLNPIRAGIASTLENSDYTSIKRRLCSRETKRLPFKGYMDTVFEEEGVSISLKEYEKLLLLSCSAIKSFGINKTLQLEFIKQVFDASELCIDHGKVTYGLQPNQLSNLNPYQDKAG</sequence>
<feature type="non-terminal residue" evidence="1">
    <location>
        <position position="1"/>
    </location>
</feature>
<comment type="caution">
    <text evidence="1">The sequence shown here is derived from an EMBL/GenBank/DDBJ whole genome shotgun (WGS) entry which is preliminary data.</text>
</comment>
<evidence type="ECO:0000313" key="2">
    <source>
        <dbReference type="Proteomes" id="UP001652504"/>
    </source>
</evidence>
<organism evidence="1 2">
    <name type="scientific">Fluctibacter corallii</name>
    <dbReference type="NCBI Taxonomy" id="2984329"/>
    <lineage>
        <taxon>Bacteria</taxon>
        <taxon>Pseudomonadati</taxon>
        <taxon>Pseudomonadota</taxon>
        <taxon>Gammaproteobacteria</taxon>
        <taxon>Alteromonadales</taxon>
        <taxon>Alteromonadaceae</taxon>
        <taxon>Fluctibacter</taxon>
    </lineage>
</organism>
<name>A0ABT3ACB3_9ALTE</name>
<dbReference type="EMBL" id="JAOWKX010000010">
    <property type="protein sequence ID" value="MCV2886293.1"/>
    <property type="molecule type" value="Genomic_DNA"/>
</dbReference>
<protein>
    <recommendedName>
        <fullName evidence="3">Transposase</fullName>
    </recommendedName>
</protein>
<dbReference type="InterPro" id="IPR036515">
    <property type="entry name" value="Transposase_17_sf"/>
</dbReference>
<dbReference type="Proteomes" id="UP001652504">
    <property type="component" value="Unassembled WGS sequence"/>
</dbReference>
<evidence type="ECO:0008006" key="3">
    <source>
        <dbReference type="Google" id="ProtNLM"/>
    </source>
</evidence>
<keyword evidence="2" id="KW-1185">Reference proteome</keyword>
<dbReference type="PANTHER" id="PTHR34322:SF2">
    <property type="entry name" value="TRANSPOSASE IS200-LIKE DOMAIN-CONTAINING PROTEIN"/>
    <property type="match status" value="1"/>
</dbReference>
<dbReference type="PANTHER" id="PTHR34322">
    <property type="entry name" value="TRANSPOSASE, Y1_TNP DOMAIN-CONTAINING"/>
    <property type="match status" value="1"/>
</dbReference>
<proteinExistence type="predicted"/>